<organism evidence="8 9">
    <name type="scientific">Zobellella denitrificans</name>
    <dbReference type="NCBI Taxonomy" id="347534"/>
    <lineage>
        <taxon>Bacteria</taxon>
        <taxon>Pseudomonadati</taxon>
        <taxon>Pseudomonadota</taxon>
        <taxon>Gammaproteobacteria</taxon>
        <taxon>Aeromonadales</taxon>
        <taxon>Aeromonadaceae</taxon>
        <taxon>Zobellella</taxon>
    </lineage>
</organism>
<dbReference type="PIRSF" id="PIRSF037980">
    <property type="entry name" value="SoxA"/>
    <property type="match status" value="1"/>
</dbReference>
<dbReference type="InterPro" id="IPR006222">
    <property type="entry name" value="GCVT_N"/>
</dbReference>
<dbReference type="NCBIfam" id="TIGR01372">
    <property type="entry name" value="soxA"/>
    <property type="match status" value="1"/>
</dbReference>
<dbReference type="Gene3D" id="3.10.20.440">
    <property type="entry name" value="2Fe-2S iron-sulphur cluster binding domain, sarcosine oxidase, alpha subunit, N-terminal domain"/>
    <property type="match status" value="1"/>
</dbReference>
<evidence type="ECO:0000313" key="8">
    <source>
        <dbReference type="EMBL" id="ATG74281.1"/>
    </source>
</evidence>
<evidence type="ECO:0000259" key="4">
    <source>
        <dbReference type="Pfam" id="PF01571"/>
    </source>
</evidence>
<dbReference type="InterPro" id="IPR042204">
    <property type="entry name" value="2Fe-2S-bd_N"/>
</dbReference>
<evidence type="ECO:0000256" key="1">
    <source>
        <dbReference type="ARBA" id="ARBA00008609"/>
    </source>
</evidence>
<dbReference type="Pfam" id="PF01571">
    <property type="entry name" value="GCV_T"/>
    <property type="match status" value="1"/>
</dbReference>
<reference evidence="9" key="1">
    <citation type="submission" date="2015-09" db="EMBL/GenBank/DDBJ databases">
        <authorList>
            <person name="Shao Z."/>
            <person name="Wang L."/>
        </authorList>
    </citation>
    <scope>NUCLEOTIDE SEQUENCE [LARGE SCALE GENOMIC DNA]</scope>
    <source>
        <strain evidence="9">F13-1</strain>
    </source>
</reference>
<dbReference type="Pfam" id="PF07992">
    <property type="entry name" value="Pyr_redox_2"/>
    <property type="match status" value="1"/>
</dbReference>
<dbReference type="PRINTS" id="PR00368">
    <property type="entry name" value="FADPNR"/>
</dbReference>
<dbReference type="Gene3D" id="1.10.10.1100">
    <property type="entry name" value="BFD-like [2Fe-2S]-binding domain"/>
    <property type="match status" value="1"/>
</dbReference>
<dbReference type="InterPro" id="IPR029043">
    <property type="entry name" value="GcvT/YgfZ_C"/>
</dbReference>
<dbReference type="InterPro" id="IPR027266">
    <property type="entry name" value="TrmE/GcvT-like"/>
</dbReference>
<dbReference type="SUPFAM" id="SSF101790">
    <property type="entry name" value="Aminomethyltransferase beta-barrel domain"/>
    <property type="match status" value="1"/>
</dbReference>
<keyword evidence="9" id="KW-1185">Reference proteome</keyword>
<keyword evidence="2" id="KW-0808">Transferase</keyword>
<dbReference type="SUPFAM" id="SSF103025">
    <property type="entry name" value="Folate-binding domain"/>
    <property type="match status" value="1"/>
</dbReference>
<evidence type="ECO:0000259" key="6">
    <source>
        <dbReference type="Pfam" id="PF08669"/>
    </source>
</evidence>
<feature type="domain" description="GCVT N-terminal" evidence="4">
    <location>
        <begin position="623"/>
        <end position="894"/>
    </location>
</feature>
<dbReference type="PRINTS" id="PR00411">
    <property type="entry name" value="PNDRDTASEI"/>
</dbReference>
<comment type="similarity">
    <text evidence="1">Belongs to the GcvT family.</text>
</comment>
<dbReference type="SUPFAM" id="SSF51905">
    <property type="entry name" value="FAD/NAD(P)-binding domain"/>
    <property type="match status" value="1"/>
</dbReference>
<evidence type="ECO:0000259" key="7">
    <source>
        <dbReference type="Pfam" id="PF17806"/>
    </source>
</evidence>
<protein>
    <submittedName>
        <fullName evidence="8">Sarcosine oxidase subunit alpha</fullName>
    </submittedName>
</protein>
<dbReference type="GO" id="GO:0008483">
    <property type="term" value="F:transaminase activity"/>
    <property type="evidence" value="ECO:0007669"/>
    <property type="project" value="UniProtKB-KW"/>
</dbReference>
<gene>
    <name evidence="8" type="ORF">AN401_10765</name>
</gene>
<dbReference type="InterPro" id="IPR006277">
    <property type="entry name" value="Sarcosine_oxidase_asu"/>
</dbReference>
<feature type="domain" description="SoxA A3" evidence="7">
    <location>
        <begin position="525"/>
        <end position="609"/>
    </location>
</feature>
<dbReference type="Pfam" id="PF17806">
    <property type="entry name" value="SO_alpha_A3"/>
    <property type="match status" value="1"/>
</dbReference>
<dbReference type="Gene3D" id="3.50.50.60">
    <property type="entry name" value="FAD/NAD(P)-binding domain"/>
    <property type="match status" value="1"/>
</dbReference>
<evidence type="ECO:0000313" key="9">
    <source>
        <dbReference type="Proteomes" id="UP000217763"/>
    </source>
</evidence>
<dbReference type="KEGG" id="zdf:AN401_10765"/>
<evidence type="ECO:0000259" key="5">
    <source>
        <dbReference type="Pfam" id="PF07992"/>
    </source>
</evidence>
<keyword evidence="3" id="KW-0560">Oxidoreductase</keyword>
<proteinExistence type="inferred from homology"/>
<dbReference type="Pfam" id="PF08669">
    <property type="entry name" value="GCV_T_C"/>
    <property type="match status" value="1"/>
</dbReference>
<dbReference type="EMBL" id="CP012621">
    <property type="protein sequence ID" value="ATG74281.1"/>
    <property type="molecule type" value="Genomic_DNA"/>
</dbReference>
<dbReference type="InterPro" id="IPR023753">
    <property type="entry name" value="FAD/NAD-binding_dom"/>
</dbReference>
<keyword evidence="2" id="KW-0032">Aminotransferase</keyword>
<dbReference type="InterPro" id="IPR041854">
    <property type="entry name" value="BFD-like_2Fe2S-bd_dom_sf"/>
</dbReference>
<dbReference type="InterPro" id="IPR013977">
    <property type="entry name" value="GcvT_C"/>
</dbReference>
<dbReference type="PANTHER" id="PTHR43757">
    <property type="entry name" value="AMINOMETHYLTRANSFERASE"/>
    <property type="match status" value="1"/>
</dbReference>
<dbReference type="RefSeq" id="WP_096779369.1">
    <property type="nucleotide sequence ID" value="NZ_CP012621.1"/>
</dbReference>
<dbReference type="InterPro" id="IPR028896">
    <property type="entry name" value="GcvT/YgfZ/DmdA"/>
</dbReference>
<dbReference type="Proteomes" id="UP000217763">
    <property type="component" value="Chromosome"/>
</dbReference>
<feature type="domain" description="Aminomethyltransferase C-terminal" evidence="6">
    <location>
        <begin position="915"/>
        <end position="1001"/>
    </location>
</feature>
<name>A0A291HQE4_9GAMM</name>
<sequence>MSQQHRIQGKGRVDRSKPLSFIFNGKRYQGYAGDTIASALLANGVDVVGRSFKYARPRGIMAAGAEEPNCILQVGGSEATMIPNIRGTQAELYDGLTAASTNGWPSVDKDLMGVMGKLGGSMMPPGFYYKTFMYPQSMWPKYEHLIRKAAGLGRVPQERDPDSYDKLNHHCDVLVVGGGAAGLAAALAAGRRGARVILVDEQNEFGGHLLHSTQPINGQAPGHWVAAAVKELSQLPDVTLLPRSTATGYYDQNFVSVVERRTDHLGERLSGKTRQRLHRIRAKRVVLAAGAHERPLVFGNNDLPGCFVAGAISTYVNRYGVAPGQRLVLMTCNDYGYQAALDWLDAGRELVAVVDSRHKPDGARYQMLKARGVKIYTGHGLIEATGKKRVNGAKVAPLSSDGSKVTGKAEALTCDTIASSGGWSPVVHLTAHTGARPVWNDDIIGFVPGDTVQKQLLAGGVQGTYGLSRVLAEGLEAGRAAAEATGYGEIAAQVVDAEINTVDPREDLPQALFLVPHDKPVSRAPKQFVDYQNDVTAAGIELAVREGFESIEHIKRYTAMGFGTDQGKLGNINGMAIAANAMGKSIPETGTTVFRPNYTPVTMGALAGRDAGPLFDPARFSAMHAWHVKHGAEFEDVGQWKRPWYFPQPGEDLHQAVNRECVATRTSVGILDASTLGKIDIQGPDAREFLSRIYTNAWAKLNPGSCRYGLMCKEDGMVFDDGVTSCINDQHFIMTTTTGGAAGVLQWLELWHQTEWPELEVYFTSVTDHWATMTVSGPNSRKVLEKVVEGVDLSGEAFPFMTWQNATIAGVSGRIFRISFTGELSFEVNVQANYGLHVWEALMEAGAEFNITPYGTETMHVLRAEKGFIIVGQDTDGSVTPFDLGMDWCVGKTKPFPFIGKRSWSRSDTARTDRKQLVGLKCKEPKTVIPEGAQIVLDPKHPVPVPMVGHVTSSYYSANLGYSIAMGVVKGGLNRMGETVFFPLADGRVLEAEITSPVFYDPKGERQHV</sequence>
<dbReference type="Pfam" id="PF13510">
    <property type="entry name" value="Fer2_4"/>
    <property type="match status" value="1"/>
</dbReference>
<evidence type="ECO:0000256" key="2">
    <source>
        <dbReference type="ARBA" id="ARBA00022576"/>
    </source>
</evidence>
<dbReference type="GO" id="GO:0046653">
    <property type="term" value="P:tetrahydrofolate metabolic process"/>
    <property type="evidence" value="ECO:0007669"/>
    <property type="project" value="InterPro"/>
</dbReference>
<dbReference type="InterPro" id="IPR036188">
    <property type="entry name" value="FAD/NAD-bd_sf"/>
</dbReference>
<dbReference type="GO" id="GO:0008115">
    <property type="term" value="F:sarcosine oxidase activity"/>
    <property type="evidence" value="ECO:0007669"/>
    <property type="project" value="InterPro"/>
</dbReference>
<evidence type="ECO:0000256" key="3">
    <source>
        <dbReference type="ARBA" id="ARBA00023002"/>
    </source>
</evidence>
<dbReference type="InterPro" id="IPR041117">
    <property type="entry name" value="SoxA_A3"/>
</dbReference>
<accession>A0A291HQE4</accession>
<feature type="domain" description="FAD/NAD(P)-binding" evidence="5">
    <location>
        <begin position="172"/>
        <end position="425"/>
    </location>
</feature>
<dbReference type="PANTHER" id="PTHR43757:SF2">
    <property type="entry name" value="AMINOMETHYLTRANSFERASE, MITOCHONDRIAL"/>
    <property type="match status" value="1"/>
</dbReference>
<dbReference type="Gene3D" id="3.30.1360.120">
    <property type="entry name" value="Probable tRNA modification gtpase trme, domain 1"/>
    <property type="match status" value="1"/>
</dbReference>
<dbReference type="AlphaFoldDB" id="A0A291HQE4"/>